<accession>R4UWT9</accession>
<evidence type="ECO:0000313" key="1">
    <source>
        <dbReference type="EMBL" id="AGM32776.1"/>
    </source>
</evidence>
<name>R4UWT9_COPFO</name>
<sequence length="308" mass="35695">MGNPLKESLLSSTQEWIGNHIQGNMSSFFIQGAVIGPRSCGKSMYLRSLFKTLITTIEYSNAYKRFFFVPIDFKTISSFSPEEFYQFFSKKVLSALFAQRPDLDQFSTKIYSVFETLLTDSNPRQLPKNGTTDYIRRHLKQLRHVLSQLHTSYHENTRFLKVLFQLPNFVANAFGFLNVFLIYDHVDSLPPLFQNCIYYKLKASQFLFAVEQFNSLPDFVELVSIYDICQSKFPDQELLINLENGNKISLSSKYCGGYSSFVYQFDQIVLQLSEKEKMSKTKRHQKSVLAANSKVENLLREIFPSKKP</sequence>
<protein>
    <submittedName>
        <fullName evidence="1">Uncharacterized protein</fullName>
    </submittedName>
</protein>
<reference evidence="1" key="1">
    <citation type="submission" date="2013-03" db="EMBL/GenBank/DDBJ databases">
        <title>Immune-Related transcriptome of Coptotermes formosanus Shiraki workers: the defense mechanism.</title>
        <authorList>
            <person name="Hussain A."/>
            <person name="Li Y.F."/>
            <person name="Wen S.Y."/>
        </authorList>
    </citation>
    <scope>NUCLEOTIDE SEQUENCE</scope>
</reference>
<feature type="non-terminal residue" evidence="1">
    <location>
        <position position="308"/>
    </location>
</feature>
<organism evidence="1">
    <name type="scientific">Coptotermes formosanus</name>
    <name type="common">Formosan subterranean termite</name>
    <dbReference type="NCBI Taxonomy" id="36987"/>
    <lineage>
        <taxon>Eukaryota</taxon>
        <taxon>Metazoa</taxon>
        <taxon>Ecdysozoa</taxon>
        <taxon>Arthropoda</taxon>
        <taxon>Hexapoda</taxon>
        <taxon>Insecta</taxon>
        <taxon>Pterygota</taxon>
        <taxon>Neoptera</taxon>
        <taxon>Polyneoptera</taxon>
        <taxon>Dictyoptera</taxon>
        <taxon>Blattodea</taxon>
        <taxon>Blattoidea</taxon>
        <taxon>Termitoidae</taxon>
        <taxon>Rhinotermitidae</taxon>
        <taxon>Coptotermes</taxon>
    </lineage>
</organism>
<dbReference type="AlphaFoldDB" id="R4UWT9"/>
<dbReference type="EMBL" id="KC740952">
    <property type="protein sequence ID" value="AGM32776.1"/>
    <property type="molecule type" value="mRNA"/>
</dbReference>
<proteinExistence type="evidence at transcript level"/>